<evidence type="ECO:0000313" key="3">
    <source>
        <dbReference type="Proteomes" id="UP000008909"/>
    </source>
</evidence>
<feature type="compositionally biased region" description="Polar residues" evidence="1">
    <location>
        <begin position="108"/>
        <end position="117"/>
    </location>
</feature>
<sequence length="117" mass="12892">MDRVYSIHGAQISSIPWIPDVHPKWNFGAFGTNMTKTRSGKSLHSLSNHELDDLLNSTISIFIDCSNSATQSPLYSPLKPNMAGNVRSRRHSGIDPGYHCTLPETSDKPSSTGDEYT</sequence>
<proteinExistence type="predicted"/>
<dbReference type="AlphaFoldDB" id="G7YQ63"/>
<organism evidence="2 3">
    <name type="scientific">Clonorchis sinensis</name>
    <name type="common">Chinese liver fluke</name>
    <dbReference type="NCBI Taxonomy" id="79923"/>
    <lineage>
        <taxon>Eukaryota</taxon>
        <taxon>Metazoa</taxon>
        <taxon>Spiralia</taxon>
        <taxon>Lophotrochozoa</taxon>
        <taxon>Platyhelminthes</taxon>
        <taxon>Trematoda</taxon>
        <taxon>Digenea</taxon>
        <taxon>Opisthorchiida</taxon>
        <taxon>Opisthorchiata</taxon>
        <taxon>Opisthorchiidae</taxon>
        <taxon>Clonorchis</taxon>
    </lineage>
</organism>
<accession>G7YQ63</accession>
<evidence type="ECO:0000256" key="1">
    <source>
        <dbReference type="SAM" id="MobiDB-lite"/>
    </source>
</evidence>
<dbReference type="EMBL" id="DF143962">
    <property type="protein sequence ID" value="GAA55094.1"/>
    <property type="molecule type" value="Genomic_DNA"/>
</dbReference>
<reference key="2">
    <citation type="submission" date="2011-10" db="EMBL/GenBank/DDBJ databases">
        <title>The genome and transcriptome sequence of Clonorchis sinensis provide insights into the carcinogenic liver fluke.</title>
        <authorList>
            <person name="Wang X."/>
            <person name="Huang Y."/>
            <person name="Chen W."/>
            <person name="Liu H."/>
            <person name="Guo L."/>
            <person name="Chen Y."/>
            <person name="Luo F."/>
            <person name="Zhou W."/>
            <person name="Sun J."/>
            <person name="Mao Q."/>
            <person name="Liang P."/>
            <person name="Zhou C."/>
            <person name="Tian Y."/>
            <person name="Men J."/>
            <person name="Lv X."/>
            <person name="Huang L."/>
            <person name="Zhou J."/>
            <person name="Hu Y."/>
            <person name="Li R."/>
            <person name="Zhang F."/>
            <person name="Lei H."/>
            <person name="Li X."/>
            <person name="Hu X."/>
            <person name="Liang C."/>
            <person name="Xu J."/>
            <person name="Wu Z."/>
            <person name="Yu X."/>
        </authorList>
    </citation>
    <scope>NUCLEOTIDE SEQUENCE</scope>
    <source>
        <strain>Henan</strain>
    </source>
</reference>
<keyword evidence="3" id="KW-1185">Reference proteome</keyword>
<name>G7YQ63_CLOSI</name>
<feature type="region of interest" description="Disordered" evidence="1">
    <location>
        <begin position="69"/>
        <end position="117"/>
    </location>
</feature>
<protein>
    <submittedName>
        <fullName evidence="2">Uncharacterized protein</fullName>
    </submittedName>
</protein>
<reference evidence="2" key="1">
    <citation type="journal article" date="2011" name="Genome Biol.">
        <title>The draft genome of the carcinogenic human liver fluke Clonorchis sinensis.</title>
        <authorList>
            <person name="Wang X."/>
            <person name="Chen W."/>
            <person name="Huang Y."/>
            <person name="Sun J."/>
            <person name="Men J."/>
            <person name="Liu H."/>
            <person name="Luo F."/>
            <person name="Guo L."/>
            <person name="Lv X."/>
            <person name="Deng C."/>
            <person name="Zhou C."/>
            <person name="Fan Y."/>
            <person name="Li X."/>
            <person name="Huang L."/>
            <person name="Hu Y."/>
            <person name="Liang C."/>
            <person name="Hu X."/>
            <person name="Xu J."/>
            <person name="Yu X."/>
        </authorList>
    </citation>
    <scope>NUCLEOTIDE SEQUENCE [LARGE SCALE GENOMIC DNA]</scope>
    <source>
        <strain evidence="2">Henan</strain>
    </source>
</reference>
<evidence type="ECO:0000313" key="2">
    <source>
        <dbReference type="EMBL" id="GAA55094.1"/>
    </source>
</evidence>
<dbReference type="Proteomes" id="UP000008909">
    <property type="component" value="Unassembled WGS sequence"/>
</dbReference>
<gene>
    <name evidence="2" type="ORF">CLF_106761</name>
</gene>